<evidence type="ECO:0000313" key="3">
    <source>
        <dbReference type="Proteomes" id="UP001222325"/>
    </source>
</evidence>
<accession>A0AAD6TQB9</accession>
<feature type="region of interest" description="Disordered" evidence="1">
    <location>
        <begin position="169"/>
        <end position="194"/>
    </location>
</feature>
<organism evidence="2 3">
    <name type="scientific">Mycena belliarum</name>
    <dbReference type="NCBI Taxonomy" id="1033014"/>
    <lineage>
        <taxon>Eukaryota</taxon>
        <taxon>Fungi</taxon>
        <taxon>Dikarya</taxon>
        <taxon>Basidiomycota</taxon>
        <taxon>Agaricomycotina</taxon>
        <taxon>Agaricomycetes</taxon>
        <taxon>Agaricomycetidae</taxon>
        <taxon>Agaricales</taxon>
        <taxon>Marasmiineae</taxon>
        <taxon>Mycenaceae</taxon>
        <taxon>Mycena</taxon>
    </lineage>
</organism>
<name>A0AAD6TQB9_9AGAR</name>
<feature type="compositionally biased region" description="Low complexity" evidence="1">
    <location>
        <begin position="228"/>
        <end position="240"/>
    </location>
</feature>
<proteinExistence type="predicted"/>
<feature type="region of interest" description="Disordered" evidence="1">
    <location>
        <begin position="224"/>
        <end position="250"/>
    </location>
</feature>
<feature type="region of interest" description="Disordered" evidence="1">
    <location>
        <begin position="40"/>
        <end position="125"/>
    </location>
</feature>
<protein>
    <submittedName>
        <fullName evidence="2">Uncharacterized protein</fullName>
    </submittedName>
</protein>
<feature type="compositionally biased region" description="Basic residues" evidence="1">
    <location>
        <begin position="61"/>
        <end position="70"/>
    </location>
</feature>
<sequence>MGGGTQVHAVDVGKPRPCALRAQHPVSACAPPSLRPWVAWPSSRCRGRGRHRILRPDSSRLKLKPHRSKRSSVPPIAHAPASLASRPRTLAGSPPPSRPPRRLAPCPTSPRPTPAHAASPKPGPRRPLPRLPFVAVCVCVCVAAVCVCTCVPRVPARVWRYRPPPAPLVDAHRAPTSRARPARRPHHRSPPPPSPLAGALLCLGPRRRCVLACAVHGVAAPAQSVRGPAPLKAPHPAARAPHARRPSPLA</sequence>
<evidence type="ECO:0000256" key="1">
    <source>
        <dbReference type="SAM" id="MobiDB-lite"/>
    </source>
</evidence>
<dbReference type="AlphaFoldDB" id="A0AAD6TQB9"/>
<feature type="compositionally biased region" description="Basic residues" evidence="1">
    <location>
        <begin position="180"/>
        <end position="189"/>
    </location>
</feature>
<dbReference type="EMBL" id="JARJCN010000164">
    <property type="protein sequence ID" value="KAJ7066795.1"/>
    <property type="molecule type" value="Genomic_DNA"/>
</dbReference>
<keyword evidence="3" id="KW-1185">Reference proteome</keyword>
<feature type="compositionally biased region" description="Basic residues" evidence="1">
    <location>
        <begin position="241"/>
        <end position="250"/>
    </location>
</feature>
<comment type="caution">
    <text evidence="2">The sequence shown here is derived from an EMBL/GenBank/DDBJ whole genome shotgun (WGS) entry which is preliminary data.</text>
</comment>
<reference evidence="2" key="1">
    <citation type="submission" date="2023-03" db="EMBL/GenBank/DDBJ databases">
        <title>Massive genome expansion in bonnet fungi (Mycena s.s.) driven by repeated elements and novel gene families across ecological guilds.</title>
        <authorList>
            <consortium name="Lawrence Berkeley National Laboratory"/>
            <person name="Harder C.B."/>
            <person name="Miyauchi S."/>
            <person name="Viragh M."/>
            <person name="Kuo A."/>
            <person name="Thoen E."/>
            <person name="Andreopoulos B."/>
            <person name="Lu D."/>
            <person name="Skrede I."/>
            <person name="Drula E."/>
            <person name="Henrissat B."/>
            <person name="Morin E."/>
            <person name="Kohler A."/>
            <person name="Barry K."/>
            <person name="LaButti K."/>
            <person name="Morin E."/>
            <person name="Salamov A."/>
            <person name="Lipzen A."/>
            <person name="Mereny Z."/>
            <person name="Hegedus B."/>
            <person name="Baldrian P."/>
            <person name="Stursova M."/>
            <person name="Weitz H."/>
            <person name="Taylor A."/>
            <person name="Grigoriev I.V."/>
            <person name="Nagy L.G."/>
            <person name="Martin F."/>
            <person name="Kauserud H."/>
        </authorList>
    </citation>
    <scope>NUCLEOTIDE SEQUENCE</scope>
    <source>
        <strain evidence="2">CBHHK173m</strain>
    </source>
</reference>
<dbReference type="Proteomes" id="UP001222325">
    <property type="component" value="Unassembled WGS sequence"/>
</dbReference>
<evidence type="ECO:0000313" key="2">
    <source>
        <dbReference type="EMBL" id="KAJ7066795.1"/>
    </source>
</evidence>
<gene>
    <name evidence="2" type="ORF">B0H15DRAFT_160851</name>
</gene>